<gene>
    <name evidence="1" type="ORF">VHEMI07463</name>
</gene>
<name>A0A0A1T3M3_9HYPO</name>
<keyword evidence="2" id="KW-1185">Reference proteome</keyword>
<dbReference type="HOGENOM" id="CLU_000288_125_8_1"/>
<dbReference type="Gene3D" id="1.25.40.10">
    <property type="entry name" value="Tetratricopeptide repeat domain"/>
    <property type="match status" value="1"/>
</dbReference>
<organism evidence="1 2">
    <name type="scientific">[Torrubiella] hemipterigena</name>
    <dbReference type="NCBI Taxonomy" id="1531966"/>
    <lineage>
        <taxon>Eukaryota</taxon>
        <taxon>Fungi</taxon>
        <taxon>Dikarya</taxon>
        <taxon>Ascomycota</taxon>
        <taxon>Pezizomycotina</taxon>
        <taxon>Sordariomycetes</taxon>
        <taxon>Hypocreomycetidae</taxon>
        <taxon>Hypocreales</taxon>
        <taxon>Clavicipitaceae</taxon>
        <taxon>Clavicipitaceae incertae sedis</taxon>
        <taxon>'Torrubiella' clade</taxon>
    </lineage>
</organism>
<dbReference type="AlphaFoldDB" id="A0A0A1T3M3"/>
<dbReference type="InterPro" id="IPR027417">
    <property type="entry name" value="P-loop_NTPase"/>
</dbReference>
<proteinExistence type="predicted"/>
<dbReference type="InterPro" id="IPR011990">
    <property type="entry name" value="TPR-like_helical_dom_sf"/>
</dbReference>
<dbReference type="STRING" id="1531966.A0A0A1T3M3"/>
<dbReference type="SUPFAM" id="SSF52540">
    <property type="entry name" value="P-loop containing nucleoside triphosphate hydrolases"/>
    <property type="match status" value="1"/>
</dbReference>
<dbReference type="InterPro" id="IPR053137">
    <property type="entry name" value="NLR-like"/>
</dbReference>
<accession>A0A0A1T3M3</accession>
<evidence type="ECO:0008006" key="3">
    <source>
        <dbReference type="Google" id="ProtNLM"/>
    </source>
</evidence>
<dbReference type="PANTHER" id="PTHR46082:SF6">
    <property type="entry name" value="AAA+ ATPASE DOMAIN-CONTAINING PROTEIN-RELATED"/>
    <property type="match status" value="1"/>
</dbReference>
<dbReference type="Gene3D" id="3.40.50.300">
    <property type="entry name" value="P-loop containing nucleotide triphosphate hydrolases"/>
    <property type="match status" value="1"/>
</dbReference>
<dbReference type="EMBL" id="CDHN01000004">
    <property type="protein sequence ID" value="CEJ91771.1"/>
    <property type="molecule type" value="Genomic_DNA"/>
</dbReference>
<evidence type="ECO:0000313" key="2">
    <source>
        <dbReference type="Proteomes" id="UP000039046"/>
    </source>
</evidence>
<dbReference type="Pfam" id="PF13374">
    <property type="entry name" value="TPR_10"/>
    <property type="match status" value="1"/>
</dbReference>
<dbReference type="PANTHER" id="PTHR46082">
    <property type="entry name" value="ATP/GTP-BINDING PROTEIN-RELATED"/>
    <property type="match status" value="1"/>
</dbReference>
<sequence length="605" mass="68879">MKISNLGRKSQIAIEYAYRVRERSSATWVFWIHASNKARFEEGFRDLATCVELSGRQDPKANIFQLVHDWLQDERKGPWVVILDNVDDARFLTVSNLEATIATAKGASTRHLLSYIPYCQHGSVLITSRSKAAAMELVDRDDIIPINPMNKKDAIQLLRNKLGHDDNDACVVELAATLEYMPIAIVQATAYISQKRPRSSVQDYIDEFRKSDNRKAKLLSHEGEGLRRDKEAHNSIFVTWQISFDYIRDVRPSAADLLSLISFCDRQGIPEVLMRGKYGRVTIDDAHNLRRAVSGLTIRDTSDHDADDGKSIGSNSDSDWTYENSNCSDNDEFESDIIALRNFSFIVANKDGTTFEMHRLVQLAIFAWLKAHNIYEQWNYQFLQNLAAEMPGGNFENWAKCELLFPHTQQVSTQRPDGKEAMEEWATILHKAAWYALEKGYGVEAEKLSTWAMKARKKIFDKDDEKVTSSKALVASTYSKQGRWEEAEKLQVQVIEVSKQKLGPDHPDTLTSIANLAWTYGNQGRWEEAETLQVQVTKASKQKLGPDHPSTLTSMNNLAWIYWNSGRLEEGKVLMSQCIRLRQAKLGSSHPDYLASVESLSEWER</sequence>
<dbReference type="Proteomes" id="UP000039046">
    <property type="component" value="Unassembled WGS sequence"/>
</dbReference>
<dbReference type="OrthoDB" id="626167at2759"/>
<reference evidence="1 2" key="1">
    <citation type="journal article" date="2015" name="Genome Announc.">
        <title>Draft Genome Sequence and Gene Annotation of the Entomopathogenic Fungus Verticillium hemipterigenum.</title>
        <authorList>
            <person name="Horn F."/>
            <person name="Habel A."/>
            <person name="Scharf D.H."/>
            <person name="Dworschak J."/>
            <person name="Brakhage A.A."/>
            <person name="Guthke R."/>
            <person name="Hertweck C."/>
            <person name="Linde J."/>
        </authorList>
    </citation>
    <scope>NUCLEOTIDE SEQUENCE [LARGE SCALE GENOMIC DNA]</scope>
</reference>
<dbReference type="Pfam" id="PF13424">
    <property type="entry name" value="TPR_12"/>
    <property type="match status" value="1"/>
</dbReference>
<evidence type="ECO:0000313" key="1">
    <source>
        <dbReference type="EMBL" id="CEJ91771.1"/>
    </source>
</evidence>
<dbReference type="SUPFAM" id="SSF48452">
    <property type="entry name" value="TPR-like"/>
    <property type="match status" value="1"/>
</dbReference>
<protein>
    <recommendedName>
        <fullName evidence="3">Kinesin light chain</fullName>
    </recommendedName>
</protein>